<organism evidence="3 4">
    <name type="scientific">Actinocatenispora rupis</name>
    <dbReference type="NCBI Taxonomy" id="519421"/>
    <lineage>
        <taxon>Bacteria</taxon>
        <taxon>Bacillati</taxon>
        <taxon>Actinomycetota</taxon>
        <taxon>Actinomycetes</taxon>
        <taxon>Micromonosporales</taxon>
        <taxon>Micromonosporaceae</taxon>
        <taxon>Actinocatenispora</taxon>
    </lineage>
</organism>
<gene>
    <name evidence="3" type="ORF">Aru02nite_71770</name>
</gene>
<dbReference type="InterPro" id="IPR023393">
    <property type="entry name" value="START-like_dom_sf"/>
</dbReference>
<name>A0A8J3JI30_9ACTN</name>
<accession>A0A8J3JI30</accession>
<sequence length="87" mass="9595">MGDSRLVVTELADRLRIRVELPGVAAGHAMLAWTDPAELRTWWGGGELTAELRPGGAYVVAFPRLGQIMRGEVVAYRPDRSLAFTWS</sequence>
<dbReference type="Proteomes" id="UP000612808">
    <property type="component" value="Unassembled WGS sequence"/>
</dbReference>
<reference evidence="3" key="1">
    <citation type="submission" date="2021-01" db="EMBL/GenBank/DDBJ databases">
        <title>Whole genome shotgun sequence of Actinocatenispora rupis NBRC 107355.</title>
        <authorList>
            <person name="Komaki H."/>
            <person name="Tamura T."/>
        </authorList>
    </citation>
    <scope>NUCLEOTIDE SEQUENCE</scope>
    <source>
        <strain evidence="3">NBRC 107355</strain>
    </source>
</reference>
<dbReference type="AlphaFoldDB" id="A0A8J3JI30"/>
<comment type="caution">
    <text evidence="3">The sequence shown here is derived from an EMBL/GenBank/DDBJ whole genome shotgun (WGS) entry which is preliminary data.</text>
</comment>
<dbReference type="SUPFAM" id="SSF55961">
    <property type="entry name" value="Bet v1-like"/>
    <property type="match status" value="1"/>
</dbReference>
<dbReference type="InterPro" id="IPR013538">
    <property type="entry name" value="ASHA1/2-like_C"/>
</dbReference>
<comment type="similarity">
    <text evidence="1">Belongs to the AHA1 family.</text>
</comment>
<evidence type="ECO:0000259" key="2">
    <source>
        <dbReference type="Pfam" id="PF08327"/>
    </source>
</evidence>
<evidence type="ECO:0000313" key="4">
    <source>
        <dbReference type="Proteomes" id="UP000612808"/>
    </source>
</evidence>
<protein>
    <recommendedName>
        <fullName evidence="2">Activator of Hsp90 ATPase homologue 1/2-like C-terminal domain-containing protein</fullName>
    </recommendedName>
</protein>
<feature type="domain" description="Activator of Hsp90 ATPase homologue 1/2-like C-terminal" evidence="2">
    <location>
        <begin position="32"/>
        <end position="86"/>
    </location>
</feature>
<evidence type="ECO:0000313" key="3">
    <source>
        <dbReference type="EMBL" id="GID16288.1"/>
    </source>
</evidence>
<evidence type="ECO:0000256" key="1">
    <source>
        <dbReference type="ARBA" id="ARBA00006817"/>
    </source>
</evidence>
<dbReference type="Pfam" id="PF08327">
    <property type="entry name" value="AHSA1"/>
    <property type="match status" value="1"/>
</dbReference>
<proteinExistence type="inferred from homology"/>
<keyword evidence="4" id="KW-1185">Reference proteome</keyword>
<dbReference type="Gene3D" id="3.30.530.20">
    <property type="match status" value="1"/>
</dbReference>
<dbReference type="EMBL" id="BOMB01000056">
    <property type="protein sequence ID" value="GID16288.1"/>
    <property type="molecule type" value="Genomic_DNA"/>
</dbReference>